<dbReference type="Gene3D" id="3.40.190.10">
    <property type="entry name" value="Periplasmic binding protein-like II"/>
    <property type="match status" value="2"/>
</dbReference>
<keyword evidence="4" id="KW-1185">Reference proteome</keyword>
<proteinExistence type="predicted"/>
<organism evidence="3 4">
    <name type="scientific">Pelagibacterium lacus</name>
    <dbReference type="NCBI Taxonomy" id="2282655"/>
    <lineage>
        <taxon>Bacteria</taxon>
        <taxon>Pseudomonadati</taxon>
        <taxon>Pseudomonadota</taxon>
        <taxon>Alphaproteobacteria</taxon>
        <taxon>Hyphomicrobiales</taxon>
        <taxon>Devosiaceae</taxon>
        <taxon>Pelagibacterium</taxon>
    </lineage>
</organism>
<evidence type="ECO:0000313" key="3">
    <source>
        <dbReference type="EMBL" id="RDE08360.1"/>
    </source>
</evidence>
<dbReference type="OrthoDB" id="8673316at2"/>
<comment type="caution">
    <text evidence="3">The sequence shown here is derived from an EMBL/GenBank/DDBJ whole genome shotgun (WGS) entry which is preliminary data.</text>
</comment>
<sequence>MGAGVLAMALAAGPAWAQNAWDAEGFDLDALVAAAQAEPGITVYDSTGKIVEIAEAFAATYGVEATGVKVSTGAQIDQVMREGQAGNVVGDVVVVQDVPPAMAQLVPMGLLESWTPPDLVDVIPEGMRDPVIIVSSPNVWTYNTEVYESCPVSNIWELTEPEWNRKLAMQDPLGKPTYTDWFNQMEMHFDEAVASAYEAHYGAPLDTDEESATKAWVKALAANSPLLTDSDSAAGDSVGARGQAEPFMGLMATAKFRDNAPDGLALGLCTGLDPFSGWMYPGIGMISTQTDSPNAARLFIRYLLTEEGIAPQSADGKLSSNTEVPAHPEDLSGVADYLDEMMPYSTATAMDDFDTRQDWQDFWRMNYTR</sequence>
<feature type="chain" id="PRO_5017066990" evidence="2">
    <location>
        <begin position="18"/>
        <end position="369"/>
    </location>
</feature>
<accession>A0A369W4T4</accession>
<dbReference type="SUPFAM" id="SSF53850">
    <property type="entry name" value="Periplasmic binding protein-like II"/>
    <property type="match status" value="1"/>
</dbReference>
<evidence type="ECO:0000256" key="2">
    <source>
        <dbReference type="SAM" id="SignalP"/>
    </source>
</evidence>
<gene>
    <name evidence="3" type="ORF">DVH29_12105</name>
</gene>
<reference evidence="4" key="1">
    <citation type="submission" date="2018-07" db="EMBL/GenBank/DDBJ databases">
        <authorList>
            <person name="Liu B.-T."/>
            <person name="Du Z."/>
        </authorList>
    </citation>
    <scope>NUCLEOTIDE SEQUENCE [LARGE SCALE GENOMIC DNA]</scope>
    <source>
        <strain evidence="4">XYN52</strain>
    </source>
</reference>
<evidence type="ECO:0000256" key="1">
    <source>
        <dbReference type="ARBA" id="ARBA00022729"/>
    </source>
</evidence>
<dbReference type="PANTHER" id="PTHR30006">
    <property type="entry name" value="THIAMINE-BINDING PERIPLASMIC PROTEIN-RELATED"/>
    <property type="match status" value="1"/>
</dbReference>
<keyword evidence="1 2" id="KW-0732">Signal</keyword>
<dbReference type="Proteomes" id="UP000253759">
    <property type="component" value="Unassembled WGS sequence"/>
</dbReference>
<feature type="signal peptide" evidence="2">
    <location>
        <begin position="1"/>
        <end position="17"/>
    </location>
</feature>
<evidence type="ECO:0000313" key="4">
    <source>
        <dbReference type="Proteomes" id="UP000253759"/>
    </source>
</evidence>
<protein>
    <submittedName>
        <fullName evidence="3">Extracellular solute-binding protein</fullName>
    </submittedName>
</protein>
<dbReference type="Pfam" id="PF13531">
    <property type="entry name" value="SBP_bac_11"/>
    <property type="match status" value="1"/>
</dbReference>
<name>A0A369W4T4_9HYPH</name>
<dbReference type="EMBL" id="QQNH01000018">
    <property type="protein sequence ID" value="RDE08360.1"/>
    <property type="molecule type" value="Genomic_DNA"/>
</dbReference>
<dbReference type="AlphaFoldDB" id="A0A369W4T4"/>